<evidence type="ECO:0000313" key="2">
    <source>
        <dbReference type="Proteomes" id="UP000827409"/>
    </source>
</evidence>
<dbReference type="EMBL" id="MZ130490">
    <property type="protein sequence ID" value="QWM90537.1"/>
    <property type="molecule type" value="Genomic_DNA"/>
</dbReference>
<dbReference type="GeneID" id="75690913"/>
<accession>A0AAE7V4U4</accession>
<dbReference type="RefSeq" id="YP_010360109.1">
    <property type="nucleotide sequence ID" value="NC_062780.1"/>
</dbReference>
<dbReference type="Proteomes" id="UP000827409">
    <property type="component" value="Segment"/>
</dbReference>
<gene>
    <name evidence="1" type="primary">gp_26674</name>
</gene>
<organism evidence="1 2">
    <name type="scientific">uncultured phage cr13_1</name>
    <dbReference type="NCBI Taxonomy" id="2986396"/>
    <lineage>
        <taxon>Viruses</taxon>
        <taxon>Duplodnaviria</taxon>
        <taxon>Heunggongvirae</taxon>
        <taxon>Uroviricota</taxon>
        <taxon>Caudoviricetes</taxon>
        <taxon>Crassvirales</taxon>
        <taxon>Crevaviridae</taxon>
        <taxon>Doltivirinae</taxon>
        <taxon>Kingevirus</taxon>
        <taxon>Kingevirus communis</taxon>
    </lineage>
</organism>
<sequence>MDFSKLKGLVPVKKANINRDSTNRTRSKTSNMTPHAIKCEVFFYDNKFYGIVDNERYPIDITNEDYQKATFAFSTPDNEHWDWFTIRPFSAAEADIENLKKYWQLIVPKMKIWITLENGVGKLDMERINNRNEKVFKRLSPKYYASRRN</sequence>
<reference evidence="1 2" key="1">
    <citation type="submission" date="2021-04" db="EMBL/GenBank/DDBJ databases">
        <authorList>
            <person name="Shkoporov A.N."/>
            <person name="Stockdale S.R."/>
            <person name="Guerin E."/>
            <person name="Ross R.P."/>
            <person name="Hill C."/>
        </authorList>
    </citation>
    <scope>NUCLEOTIDE SEQUENCE [LARGE SCALE GENOMIC DNA]</scope>
    <source>
        <strain evidence="2">cr13_1</strain>
    </source>
</reference>
<keyword evidence="2" id="KW-1185">Reference proteome</keyword>
<proteinExistence type="predicted"/>
<dbReference type="KEGG" id="vg:75690913"/>
<evidence type="ECO:0000313" key="1">
    <source>
        <dbReference type="EMBL" id="QWM90537.1"/>
    </source>
</evidence>
<protein>
    <submittedName>
        <fullName evidence="1">Uncharacterized protein</fullName>
    </submittedName>
</protein>
<name>A0AAE7V4U4_9CAUD</name>